<proteinExistence type="predicted"/>
<evidence type="ECO:0008006" key="3">
    <source>
        <dbReference type="Google" id="ProtNLM"/>
    </source>
</evidence>
<organism evidence="1 2">
    <name type="scientific">Nocardiopsis endophytica</name>
    <dbReference type="NCBI Taxonomy" id="3018445"/>
    <lineage>
        <taxon>Bacteria</taxon>
        <taxon>Bacillati</taxon>
        <taxon>Actinomycetota</taxon>
        <taxon>Actinomycetes</taxon>
        <taxon>Streptosporangiales</taxon>
        <taxon>Nocardiopsidaceae</taxon>
        <taxon>Nocardiopsis</taxon>
    </lineage>
</organism>
<dbReference type="RefSeq" id="WP_270685535.1">
    <property type="nucleotide sequence ID" value="NZ_JAQFWQ010000023.1"/>
</dbReference>
<keyword evidence="2" id="KW-1185">Reference proteome</keyword>
<evidence type="ECO:0000313" key="2">
    <source>
        <dbReference type="Proteomes" id="UP001527866"/>
    </source>
</evidence>
<comment type="caution">
    <text evidence="1">The sequence shown here is derived from an EMBL/GenBank/DDBJ whole genome shotgun (WGS) entry which is preliminary data.</text>
</comment>
<dbReference type="EMBL" id="JAQFWQ010000023">
    <property type="protein sequence ID" value="MDA2811070.1"/>
    <property type="molecule type" value="Genomic_DNA"/>
</dbReference>
<evidence type="ECO:0000313" key="1">
    <source>
        <dbReference type="EMBL" id="MDA2811070.1"/>
    </source>
</evidence>
<dbReference type="Proteomes" id="UP001527866">
    <property type="component" value="Unassembled WGS sequence"/>
</dbReference>
<name>A0ABT4U3Q4_9ACTN</name>
<reference evidence="1 2" key="1">
    <citation type="submission" date="2023-01" db="EMBL/GenBank/DDBJ databases">
        <title>Draft genome sequence of Nocardiopsis sp. RSe5-2 isolated from halophytes.</title>
        <authorList>
            <person name="Duangmal K."/>
            <person name="Chantavorakit T."/>
        </authorList>
    </citation>
    <scope>NUCLEOTIDE SEQUENCE [LARGE SCALE GENOMIC DNA]</scope>
    <source>
        <strain evidence="1 2">RSe5-2</strain>
    </source>
</reference>
<gene>
    <name evidence="1" type="ORF">O4J56_10520</name>
</gene>
<sequence>MFALALVLEKELSPEGAARLRGLALERTGVEPVERPVRVGTLWKLPLGEDPRPDPLFQRLLRLGDDGARLVADLASGDTVLSLVQEIDDPDDGMQKGIHLPWEVAAWAAAAGASVDIDQYIDVEPE</sequence>
<protein>
    <recommendedName>
        <fullName evidence="3">DUF4279 domain-containing protein</fullName>
    </recommendedName>
</protein>
<accession>A0ABT4U3Q4</accession>